<organism evidence="9 10">
    <name type="scientific">Geranomyces variabilis</name>
    <dbReference type="NCBI Taxonomy" id="109894"/>
    <lineage>
        <taxon>Eukaryota</taxon>
        <taxon>Fungi</taxon>
        <taxon>Fungi incertae sedis</taxon>
        <taxon>Chytridiomycota</taxon>
        <taxon>Chytridiomycota incertae sedis</taxon>
        <taxon>Chytridiomycetes</taxon>
        <taxon>Spizellomycetales</taxon>
        <taxon>Powellomycetaceae</taxon>
        <taxon>Geranomyces</taxon>
    </lineage>
</organism>
<dbReference type="InterPro" id="IPR016763">
    <property type="entry name" value="VAP"/>
</dbReference>
<evidence type="ECO:0000313" key="10">
    <source>
        <dbReference type="Proteomes" id="UP001212152"/>
    </source>
</evidence>
<dbReference type="Proteomes" id="UP001212152">
    <property type="component" value="Unassembled WGS sequence"/>
</dbReference>
<proteinExistence type="inferred from homology"/>
<dbReference type="Gene3D" id="2.60.40.10">
    <property type="entry name" value="Immunoglobulins"/>
    <property type="match status" value="1"/>
</dbReference>
<keyword evidence="3 7" id="KW-0812">Transmembrane</keyword>
<dbReference type="AlphaFoldDB" id="A0AAD5XQ86"/>
<feature type="domain" description="MSP" evidence="8">
    <location>
        <begin position="34"/>
        <end position="151"/>
    </location>
</feature>
<dbReference type="PANTHER" id="PTHR10809:SF6">
    <property type="entry name" value="AT11025P-RELATED"/>
    <property type="match status" value="1"/>
</dbReference>
<keyword evidence="10" id="KW-1185">Reference proteome</keyword>
<evidence type="ECO:0000256" key="3">
    <source>
        <dbReference type="ARBA" id="ARBA00022692"/>
    </source>
</evidence>
<dbReference type="EMBL" id="JADGJQ010000005">
    <property type="protein sequence ID" value="KAJ3183892.1"/>
    <property type="molecule type" value="Genomic_DNA"/>
</dbReference>
<keyword evidence="5 7" id="KW-0472">Membrane</keyword>
<reference evidence="9" key="1">
    <citation type="submission" date="2020-05" db="EMBL/GenBank/DDBJ databases">
        <title>Phylogenomic resolution of chytrid fungi.</title>
        <authorList>
            <person name="Stajich J.E."/>
            <person name="Amses K."/>
            <person name="Simmons R."/>
            <person name="Seto K."/>
            <person name="Myers J."/>
            <person name="Bonds A."/>
            <person name="Quandt C.A."/>
            <person name="Barry K."/>
            <person name="Liu P."/>
            <person name="Grigoriev I."/>
            <person name="Longcore J.E."/>
            <person name="James T.Y."/>
        </authorList>
    </citation>
    <scope>NUCLEOTIDE SEQUENCE</scope>
    <source>
        <strain evidence="9">JEL0379</strain>
    </source>
</reference>
<feature type="region of interest" description="Disordered" evidence="6">
    <location>
        <begin position="1"/>
        <end position="27"/>
    </location>
</feature>
<gene>
    <name evidence="9" type="ORF">HDU87_006009</name>
</gene>
<sequence length="224" mass="24316">MATATMTILESTAPKKMTNNSASISPNGGPSVANLTLSPPDLVFQPTRSQIGVIAKVTLHNVHPSRHRPVAYKIKTNAPARYSVKPVLGVLAPGAMMDVLVRSEAAIQPEDRFLLQTIALTDDEASNMDSEKWRTLDRSRMIDTFIFCKQSTRPRAISSSSQKVLETTTTSTTSSLLSSASIRQPGSLSQVRVTKVDLAVFSIFCLLLGVVLPYTRSLMLLLSI</sequence>
<evidence type="ECO:0000259" key="8">
    <source>
        <dbReference type="PROSITE" id="PS50202"/>
    </source>
</evidence>
<protein>
    <recommendedName>
        <fullName evidence="8">MSP domain-containing protein</fullName>
    </recommendedName>
</protein>
<evidence type="ECO:0000256" key="7">
    <source>
        <dbReference type="SAM" id="Phobius"/>
    </source>
</evidence>
<dbReference type="SUPFAM" id="SSF49354">
    <property type="entry name" value="PapD-like"/>
    <property type="match status" value="1"/>
</dbReference>
<evidence type="ECO:0000313" key="9">
    <source>
        <dbReference type="EMBL" id="KAJ3183892.1"/>
    </source>
</evidence>
<evidence type="ECO:0000256" key="6">
    <source>
        <dbReference type="SAM" id="MobiDB-lite"/>
    </source>
</evidence>
<comment type="subcellular location">
    <subcellularLocation>
        <location evidence="1">Membrane</location>
        <topology evidence="1">Single-pass type IV membrane protein</topology>
    </subcellularLocation>
</comment>
<dbReference type="PROSITE" id="PS50202">
    <property type="entry name" value="MSP"/>
    <property type="match status" value="1"/>
</dbReference>
<keyword evidence="4 7" id="KW-1133">Transmembrane helix</keyword>
<evidence type="ECO:0000256" key="1">
    <source>
        <dbReference type="ARBA" id="ARBA00004211"/>
    </source>
</evidence>
<comment type="similarity">
    <text evidence="2">Belongs to the VAMP-associated protein (VAP) (TC 9.B.17) family.</text>
</comment>
<name>A0AAD5XQ86_9FUNG</name>
<dbReference type="GO" id="GO:0005789">
    <property type="term" value="C:endoplasmic reticulum membrane"/>
    <property type="evidence" value="ECO:0007669"/>
    <property type="project" value="InterPro"/>
</dbReference>
<comment type="caution">
    <text evidence="9">The sequence shown here is derived from an EMBL/GenBank/DDBJ whole genome shotgun (WGS) entry which is preliminary data.</text>
</comment>
<dbReference type="InterPro" id="IPR013783">
    <property type="entry name" value="Ig-like_fold"/>
</dbReference>
<evidence type="ECO:0000256" key="5">
    <source>
        <dbReference type="ARBA" id="ARBA00023136"/>
    </source>
</evidence>
<feature type="compositionally biased region" description="Polar residues" evidence="6">
    <location>
        <begin position="1"/>
        <end position="10"/>
    </location>
</feature>
<accession>A0AAD5XQ86</accession>
<dbReference type="GO" id="GO:0005886">
    <property type="term" value="C:plasma membrane"/>
    <property type="evidence" value="ECO:0007669"/>
    <property type="project" value="TreeGrafter"/>
</dbReference>
<dbReference type="PANTHER" id="PTHR10809">
    <property type="entry name" value="VESICLE-ASSOCIATED MEMBRANE PROTEIN-ASSOCIATED PROTEIN"/>
    <property type="match status" value="1"/>
</dbReference>
<feature type="transmembrane region" description="Helical" evidence="7">
    <location>
        <begin position="198"/>
        <end position="215"/>
    </location>
</feature>
<evidence type="ECO:0000256" key="2">
    <source>
        <dbReference type="ARBA" id="ARBA00008932"/>
    </source>
</evidence>
<dbReference type="GO" id="GO:0090158">
    <property type="term" value="P:endoplasmic reticulum membrane organization"/>
    <property type="evidence" value="ECO:0007669"/>
    <property type="project" value="TreeGrafter"/>
</dbReference>
<dbReference type="InterPro" id="IPR008962">
    <property type="entry name" value="PapD-like_sf"/>
</dbReference>
<dbReference type="GO" id="GO:0061817">
    <property type="term" value="P:endoplasmic reticulum-plasma membrane tethering"/>
    <property type="evidence" value="ECO:0007669"/>
    <property type="project" value="TreeGrafter"/>
</dbReference>
<evidence type="ECO:0000256" key="4">
    <source>
        <dbReference type="ARBA" id="ARBA00022989"/>
    </source>
</evidence>
<feature type="compositionally biased region" description="Polar residues" evidence="6">
    <location>
        <begin position="17"/>
        <end position="27"/>
    </location>
</feature>
<dbReference type="Pfam" id="PF00635">
    <property type="entry name" value="Motile_Sperm"/>
    <property type="match status" value="1"/>
</dbReference>
<dbReference type="InterPro" id="IPR000535">
    <property type="entry name" value="MSP_dom"/>
</dbReference>